<evidence type="ECO:0000313" key="2">
    <source>
        <dbReference type="Proteomes" id="UP000004949"/>
    </source>
</evidence>
<dbReference type="AlphaFoldDB" id="G6XIS8"/>
<dbReference type="EMBL" id="AGQV01000002">
    <property type="protein sequence ID" value="EHH68254.1"/>
    <property type="molecule type" value="Genomic_DNA"/>
</dbReference>
<organism evidence="1 2">
    <name type="scientific">Gluconobacter morbifer G707</name>
    <dbReference type="NCBI Taxonomy" id="1088869"/>
    <lineage>
        <taxon>Bacteria</taxon>
        <taxon>Pseudomonadati</taxon>
        <taxon>Pseudomonadota</taxon>
        <taxon>Alphaproteobacteria</taxon>
        <taxon>Acetobacterales</taxon>
        <taxon>Acetobacteraceae</taxon>
        <taxon>Gluconobacter</taxon>
    </lineage>
</organism>
<evidence type="ECO:0000313" key="1">
    <source>
        <dbReference type="EMBL" id="EHH68254.1"/>
    </source>
</evidence>
<name>G6XIS8_9PROT</name>
<accession>G6XIS8</accession>
<gene>
    <name evidence="1" type="ORF">GMO_10240</name>
</gene>
<dbReference type="PATRIC" id="fig|1088869.3.peg.1026"/>
<keyword evidence="2" id="KW-1185">Reference proteome</keyword>
<sequence length="59" mass="6626">MTFMNACTQEGFDRFLKSSIAPSVHNKARDVRNRMVACQNLATQNASLSNHRVAQSWGE</sequence>
<reference evidence="1 2" key="1">
    <citation type="submission" date="2011-10" db="EMBL/GenBank/DDBJ databases">
        <title>Genome sequence of Gluconobacter morbifer G707, isolated from Drosophila gut.</title>
        <authorList>
            <person name="Lee W.-J."/>
            <person name="Kim E.-K."/>
        </authorList>
    </citation>
    <scope>NUCLEOTIDE SEQUENCE [LARGE SCALE GENOMIC DNA]</scope>
    <source>
        <strain evidence="1 2">G707</strain>
    </source>
</reference>
<comment type="caution">
    <text evidence="1">The sequence shown here is derived from an EMBL/GenBank/DDBJ whole genome shotgun (WGS) entry which is preliminary data.</text>
</comment>
<proteinExistence type="predicted"/>
<dbReference type="Proteomes" id="UP000004949">
    <property type="component" value="Unassembled WGS sequence"/>
</dbReference>
<evidence type="ECO:0008006" key="3">
    <source>
        <dbReference type="Google" id="ProtNLM"/>
    </source>
</evidence>
<protein>
    <recommendedName>
        <fullName evidence="3">Transposase</fullName>
    </recommendedName>
</protein>